<sequence length="226" mass="25493">MGHDCWLTEIRESGRCRTGWDLGRSASPAPCAEAGPRKPRVSLTGVCPTCCLTPPVTRSPQSPLDACSRASFPREFVRISHLNLPCCGLSPLLLVQPPFLGWQAPLSCGGGQWEGPSGPPKQIHLLSPSHILLLPQQVCIAENLNCFHTELRVIQWEHREHTESLSLLIRHLSQLEKLRTCKTDRQCHPCEGHREQPMPQFLSKLLEQLQWDCWDLPSYPMLKSLW</sequence>
<dbReference type="Proteomes" id="UP000694404">
    <property type="component" value="Unplaced"/>
</dbReference>
<dbReference type="GeneTree" id="ENSGT00970000194069"/>
<dbReference type="SUPFAM" id="SSF47266">
    <property type="entry name" value="4-helical cytokines"/>
    <property type="match status" value="1"/>
</dbReference>
<dbReference type="Gene3D" id="1.20.1250.70">
    <property type="entry name" value="Interleukin-15/Interleukin-21"/>
    <property type="match status" value="1"/>
</dbReference>
<evidence type="ECO:0000313" key="1">
    <source>
        <dbReference type="Ensembl" id="ENSCABP00000010710.1"/>
    </source>
</evidence>
<dbReference type="AlphaFoldDB" id="A0A8C0IPW9"/>
<reference evidence="1" key="2">
    <citation type="submission" date="2025-09" db="UniProtKB">
        <authorList>
            <consortium name="Ensembl"/>
        </authorList>
    </citation>
    <scope>IDENTIFICATION</scope>
</reference>
<evidence type="ECO:0000313" key="2">
    <source>
        <dbReference type="Proteomes" id="UP000694404"/>
    </source>
</evidence>
<dbReference type="Ensembl" id="ENSCABT00000011723.1">
    <property type="protein sequence ID" value="ENSCABP00000010710.1"/>
    <property type="gene ID" value="ENSCABG00000008017.1"/>
</dbReference>
<proteinExistence type="predicted"/>
<protein>
    <submittedName>
        <fullName evidence="1">Uncharacterized protein</fullName>
    </submittedName>
</protein>
<organism evidence="1 2">
    <name type="scientific">Chelonoidis abingdonii</name>
    <name type="common">Abingdon island giant tortoise</name>
    <name type="synonym">Testudo abingdonii</name>
    <dbReference type="NCBI Taxonomy" id="106734"/>
    <lineage>
        <taxon>Eukaryota</taxon>
        <taxon>Metazoa</taxon>
        <taxon>Chordata</taxon>
        <taxon>Craniata</taxon>
        <taxon>Vertebrata</taxon>
        <taxon>Euteleostomi</taxon>
        <taxon>Archelosauria</taxon>
        <taxon>Testudinata</taxon>
        <taxon>Testudines</taxon>
        <taxon>Cryptodira</taxon>
        <taxon>Durocryptodira</taxon>
        <taxon>Testudinoidea</taxon>
        <taxon>Testudinidae</taxon>
        <taxon>Chelonoidis</taxon>
    </lineage>
</organism>
<accession>A0A8C0IPW9</accession>
<dbReference type="InterPro" id="IPR009079">
    <property type="entry name" value="4_helix_cytokine-like_core"/>
</dbReference>
<reference evidence="1" key="1">
    <citation type="submission" date="2025-08" db="UniProtKB">
        <authorList>
            <consortium name="Ensembl"/>
        </authorList>
    </citation>
    <scope>IDENTIFICATION</scope>
</reference>
<keyword evidence="2" id="KW-1185">Reference proteome</keyword>
<name>A0A8C0IPW9_CHEAB</name>